<accession>A0ACA9LC17</accession>
<evidence type="ECO:0000313" key="1">
    <source>
        <dbReference type="EMBL" id="CAG8516826.1"/>
    </source>
</evidence>
<dbReference type="Proteomes" id="UP000789525">
    <property type="component" value="Unassembled WGS sequence"/>
</dbReference>
<organism evidence="1 2">
    <name type="scientific">Acaulospora colombiana</name>
    <dbReference type="NCBI Taxonomy" id="27376"/>
    <lineage>
        <taxon>Eukaryota</taxon>
        <taxon>Fungi</taxon>
        <taxon>Fungi incertae sedis</taxon>
        <taxon>Mucoromycota</taxon>
        <taxon>Glomeromycotina</taxon>
        <taxon>Glomeromycetes</taxon>
        <taxon>Diversisporales</taxon>
        <taxon>Acaulosporaceae</taxon>
        <taxon>Acaulospora</taxon>
    </lineage>
</organism>
<name>A0ACA9LC17_9GLOM</name>
<sequence>MEPGNSIVNITHINDPGFLDGGSGKKDPTIYLYFDNKPNLRKSKNWVESNHLDVK</sequence>
<reference evidence="1" key="1">
    <citation type="submission" date="2021-06" db="EMBL/GenBank/DDBJ databases">
        <authorList>
            <person name="Kallberg Y."/>
            <person name="Tangrot J."/>
            <person name="Rosling A."/>
        </authorList>
    </citation>
    <scope>NUCLEOTIDE SEQUENCE</scope>
    <source>
        <strain evidence="1">CL356</strain>
    </source>
</reference>
<proteinExistence type="predicted"/>
<keyword evidence="2" id="KW-1185">Reference proteome</keyword>
<evidence type="ECO:0000313" key="2">
    <source>
        <dbReference type="Proteomes" id="UP000789525"/>
    </source>
</evidence>
<dbReference type="EMBL" id="CAJVPT010005145">
    <property type="protein sequence ID" value="CAG8516826.1"/>
    <property type="molecule type" value="Genomic_DNA"/>
</dbReference>
<protein>
    <submittedName>
        <fullName evidence="1">4003_t:CDS:1</fullName>
    </submittedName>
</protein>
<gene>
    <name evidence="1" type="ORF">ACOLOM_LOCUS3471</name>
</gene>
<feature type="non-terminal residue" evidence="1">
    <location>
        <position position="55"/>
    </location>
</feature>
<comment type="caution">
    <text evidence="1">The sequence shown here is derived from an EMBL/GenBank/DDBJ whole genome shotgun (WGS) entry which is preliminary data.</text>
</comment>